<evidence type="ECO:0000313" key="4">
    <source>
        <dbReference type="EMBL" id="CDW90716.1"/>
    </source>
</evidence>
<dbReference type="Pfam" id="PF03061">
    <property type="entry name" value="4HBT"/>
    <property type="match status" value="1"/>
</dbReference>
<protein>
    <recommendedName>
        <fullName evidence="3">Thioesterase domain-containing protein</fullName>
    </recommendedName>
</protein>
<proteinExistence type="inferred from homology"/>
<organism evidence="4 5">
    <name type="scientific">Stylonychia lemnae</name>
    <name type="common">Ciliate</name>
    <dbReference type="NCBI Taxonomy" id="5949"/>
    <lineage>
        <taxon>Eukaryota</taxon>
        <taxon>Sar</taxon>
        <taxon>Alveolata</taxon>
        <taxon>Ciliophora</taxon>
        <taxon>Intramacronucleata</taxon>
        <taxon>Spirotrichea</taxon>
        <taxon>Stichotrichia</taxon>
        <taxon>Sporadotrichida</taxon>
        <taxon>Oxytrichidae</taxon>
        <taxon>Stylonychinae</taxon>
        <taxon>Stylonychia</taxon>
    </lineage>
</organism>
<dbReference type="SUPFAM" id="SSF54637">
    <property type="entry name" value="Thioesterase/thiol ester dehydrase-isomerase"/>
    <property type="match status" value="1"/>
</dbReference>
<dbReference type="Proteomes" id="UP000039865">
    <property type="component" value="Unassembled WGS sequence"/>
</dbReference>
<dbReference type="AlphaFoldDB" id="A0A078B900"/>
<dbReference type="PANTHER" id="PTHR21660:SF1">
    <property type="entry name" value="ACYL-COENZYME A THIOESTERASE 13"/>
    <property type="match status" value="1"/>
</dbReference>
<keyword evidence="5" id="KW-1185">Reference proteome</keyword>
<dbReference type="InterPro" id="IPR006683">
    <property type="entry name" value="Thioestr_dom"/>
</dbReference>
<dbReference type="InterPro" id="IPR039298">
    <property type="entry name" value="ACOT13"/>
</dbReference>
<dbReference type="InParanoid" id="A0A078B900"/>
<comment type="similarity">
    <text evidence="1">Belongs to the thioesterase PaaI family.</text>
</comment>
<dbReference type="PANTHER" id="PTHR21660">
    <property type="entry name" value="THIOESTERASE SUPERFAMILY MEMBER-RELATED"/>
    <property type="match status" value="1"/>
</dbReference>
<accession>A0A078B900</accession>
<evidence type="ECO:0000256" key="2">
    <source>
        <dbReference type="ARBA" id="ARBA00022801"/>
    </source>
</evidence>
<dbReference type="Gene3D" id="3.10.129.10">
    <property type="entry name" value="Hotdog Thioesterase"/>
    <property type="match status" value="1"/>
</dbReference>
<name>A0A078B900_STYLE</name>
<dbReference type="EMBL" id="CCKQ01018731">
    <property type="protein sequence ID" value="CDW90716.1"/>
    <property type="molecule type" value="Genomic_DNA"/>
</dbReference>
<evidence type="ECO:0000256" key="1">
    <source>
        <dbReference type="ARBA" id="ARBA00008324"/>
    </source>
</evidence>
<dbReference type="CDD" id="cd03443">
    <property type="entry name" value="PaaI_thioesterase"/>
    <property type="match status" value="1"/>
</dbReference>
<evidence type="ECO:0000313" key="5">
    <source>
        <dbReference type="Proteomes" id="UP000039865"/>
    </source>
</evidence>
<reference evidence="4 5" key="1">
    <citation type="submission" date="2014-06" db="EMBL/GenBank/DDBJ databases">
        <authorList>
            <person name="Swart Estienne"/>
        </authorList>
    </citation>
    <scope>NUCLEOTIDE SEQUENCE [LARGE SCALE GENOMIC DNA]</scope>
    <source>
        <strain evidence="4 5">130c</strain>
    </source>
</reference>
<sequence>MLQLLDVKFEEGVVGTVIYRLKLPEFMADNIGIAHRGALASLTDVIPYFALYGFDQRPATSLQLTTEFLNDAPVEEDLICVCRVLKLGKANAFTDCTIMNPKDSQPLVKGTLTINFVEETPKL</sequence>
<gene>
    <name evidence="4" type="primary">Contig4358.g4664</name>
    <name evidence="4" type="ORF">STYLEM_19862</name>
</gene>
<dbReference type="InterPro" id="IPR029069">
    <property type="entry name" value="HotDog_dom_sf"/>
</dbReference>
<dbReference type="GO" id="GO:0047617">
    <property type="term" value="F:fatty acyl-CoA hydrolase activity"/>
    <property type="evidence" value="ECO:0007669"/>
    <property type="project" value="InterPro"/>
</dbReference>
<evidence type="ECO:0000259" key="3">
    <source>
        <dbReference type="Pfam" id="PF03061"/>
    </source>
</evidence>
<dbReference type="OrthoDB" id="46529at2759"/>
<keyword evidence="2" id="KW-0378">Hydrolase</keyword>
<feature type="domain" description="Thioesterase" evidence="3">
    <location>
        <begin position="32"/>
        <end position="104"/>
    </location>
</feature>